<reference evidence="2 3" key="1">
    <citation type="submission" date="2023-09" db="EMBL/GenBank/DDBJ databases">
        <authorList>
            <person name="Rey-Velasco X."/>
        </authorList>
    </citation>
    <scope>NUCLEOTIDE SEQUENCE [LARGE SCALE GENOMIC DNA]</scope>
    <source>
        <strain evidence="2 3">W311</strain>
    </source>
</reference>
<feature type="transmembrane region" description="Helical" evidence="1">
    <location>
        <begin position="204"/>
        <end position="222"/>
    </location>
</feature>
<feature type="transmembrane region" description="Helical" evidence="1">
    <location>
        <begin position="89"/>
        <end position="111"/>
    </location>
</feature>
<dbReference type="RefSeq" id="WP_313915011.1">
    <property type="nucleotide sequence ID" value="NZ_CP135076.1"/>
</dbReference>
<evidence type="ECO:0000313" key="3">
    <source>
        <dbReference type="Proteomes" id="UP001302249"/>
    </source>
</evidence>
<feature type="transmembrane region" description="Helical" evidence="1">
    <location>
        <begin position="117"/>
        <end position="135"/>
    </location>
</feature>
<feature type="transmembrane region" description="Helical" evidence="1">
    <location>
        <begin position="174"/>
        <end position="192"/>
    </location>
</feature>
<protein>
    <submittedName>
        <fullName evidence="2">Transporter</fullName>
    </submittedName>
</protein>
<organism evidence="2 3">
    <name type="scientific">Stakelama saccharophila</name>
    <dbReference type="NCBI Taxonomy" id="3075605"/>
    <lineage>
        <taxon>Bacteria</taxon>
        <taxon>Pseudomonadati</taxon>
        <taxon>Pseudomonadota</taxon>
        <taxon>Alphaproteobacteria</taxon>
        <taxon>Sphingomonadales</taxon>
        <taxon>Sphingomonadaceae</taxon>
        <taxon>Stakelama</taxon>
    </lineage>
</organism>
<feature type="transmembrane region" description="Helical" evidence="1">
    <location>
        <begin position="57"/>
        <end position="77"/>
    </location>
</feature>
<keyword evidence="3" id="KW-1185">Reference proteome</keyword>
<dbReference type="EMBL" id="CP135076">
    <property type="protein sequence ID" value="WNO53498.1"/>
    <property type="molecule type" value="Genomic_DNA"/>
</dbReference>
<dbReference type="Proteomes" id="UP001302249">
    <property type="component" value="Chromosome"/>
</dbReference>
<accession>A0ABZ0B9H5</accession>
<keyword evidence="1" id="KW-1133">Transmembrane helix</keyword>
<name>A0ABZ0B9H5_9SPHN</name>
<evidence type="ECO:0000256" key="1">
    <source>
        <dbReference type="SAM" id="Phobius"/>
    </source>
</evidence>
<gene>
    <name evidence="2" type="ORF">RPR59_13800</name>
</gene>
<keyword evidence="1" id="KW-0472">Membrane</keyword>
<proteinExistence type="predicted"/>
<feature type="transmembrane region" description="Helical" evidence="1">
    <location>
        <begin position="147"/>
        <end position="168"/>
    </location>
</feature>
<feature type="transmembrane region" description="Helical" evidence="1">
    <location>
        <begin position="33"/>
        <end position="51"/>
    </location>
</feature>
<evidence type="ECO:0000313" key="2">
    <source>
        <dbReference type="EMBL" id="WNO53498.1"/>
    </source>
</evidence>
<keyword evidence="1" id="KW-0812">Transmembrane</keyword>
<sequence>MQALTYTLIPLAALAIGALTTLRFNAGPLLRSAVQHLAAGVVFAAAAGEILPDVKHGGSLLAVIVGALTGIAAMLLLKAYSSRTEGATGLAVATGLDLAIDGLVLGLGFVVGARQGMLLTIALTLEVLFLGLTLVGAFAETLSRGRAVLMTMLVGLALPIGALLGQPIAALPEAFRAGCYAFGLMALLYLVTEELLVEAHEKPETPVATGMFFLGFLAILVIEELMRG</sequence>
<feature type="transmembrane region" description="Helical" evidence="1">
    <location>
        <begin position="6"/>
        <end position="26"/>
    </location>
</feature>